<protein>
    <recommendedName>
        <fullName evidence="1">F-box associated beta-propeller type 1 domain-containing protein</fullName>
    </recommendedName>
</protein>
<dbReference type="EMBL" id="JANJYJ010000009">
    <property type="protein sequence ID" value="KAK3190110.1"/>
    <property type="molecule type" value="Genomic_DNA"/>
</dbReference>
<reference evidence="2" key="1">
    <citation type="journal article" date="2023" name="Plant J.">
        <title>Genome sequences and population genomics provide insights into the demographic history, inbreeding, and mutation load of two 'living fossil' tree species of Dipteronia.</title>
        <authorList>
            <person name="Feng Y."/>
            <person name="Comes H.P."/>
            <person name="Chen J."/>
            <person name="Zhu S."/>
            <person name="Lu R."/>
            <person name="Zhang X."/>
            <person name="Li P."/>
            <person name="Qiu J."/>
            <person name="Olsen K.M."/>
            <person name="Qiu Y."/>
        </authorList>
    </citation>
    <scope>NUCLEOTIDE SEQUENCE</scope>
    <source>
        <strain evidence="2">NBL</strain>
    </source>
</reference>
<sequence length="115" mass="12780">MKVKCGLGAGCRLSNSCNGLVCVVVFWDSVVLWNPSIQDYRRIPTRTSRVLSDANHNDIFGLGYDSITDDYKIVRFPGIHCNRTSRSDALAGNGEERVGNRILAGIQRVSWSAYE</sequence>
<organism evidence="2 3">
    <name type="scientific">Dipteronia sinensis</name>
    <dbReference type="NCBI Taxonomy" id="43782"/>
    <lineage>
        <taxon>Eukaryota</taxon>
        <taxon>Viridiplantae</taxon>
        <taxon>Streptophyta</taxon>
        <taxon>Embryophyta</taxon>
        <taxon>Tracheophyta</taxon>
        <taxon>Spermatophyta</taxon>
        <taxon>Magnoliopsida</taxon>
        <taxon>eudicotyledons</taxon>
        <taxon>Gunneridae</taxon>
        <taxon>Pentapetalae</taxon>
        <taxon>rosids</taxon>
        <taxon>malvids</taxon>
        <taxon>Sapindales</taxon>
        <taxon>Sapindaceae</taxon>
        <taxon>Hippocastanoideae</taxon>
        <taxon>Acereae</taxon>
        <taxon>Dipteronia</taxon>
    </lineage>
</organism>
<dbReference type="Proteomes" id="UP001281410">
    <property type="component" value="Unassembled WGS sequence"/>
</dbReference>
<proteinExistence type="predicted"/>
<name>A0AAD9ZSZ4_9ROSI</name>
<evidence type="ECO:0000313" key="3">
    <source>
        <dbReference type="Proteomes" id="UP001281410"/>
    </source>
</evidence>
<evidence type="ECO:0000259" key="1">
    <source>
        <dbReference type="Pfam" id="PF07734"/>
    </source>
</evidence>
<feature type="domain" description="F-box associated beta-propeller type 1" evidence="1">
    <location>
        <begin position="16"/>
        <end position="81"/>
    </location>
</feature>
<comment type="caution">
    <text evidence="2">The sequence shown here is derived from an EMBL/GenBank/DDBJ whole genome shotgun (WGS) entry which is preliminary data.</text>
</comment>
<dbReference type="InterPro" id="IPR006527">
    <property type="entry name" value="F-box-assoc_dom_typ1"/>
</dbReference>
<dbReference type="InterPro" id="IPR017451">
    <property type="entry name" value="F-box-assoc_interact_dom"/>
</dbReference>
<keyword evidence="3" id="KW-1185">Reference proteome</keyword>
<accession>A0AAD9ZSZ4</accession>
<dbReference type="Pfam" id="PF07734">
    <property type="entry name" value="FBA_1"/>
    <property type="match status" value="1"/>
</dbReference>
<dbReference type="AlphaFoldDB" id="A0AAD9ZSZ4"/>
<dbReference type="PANTHER" id="PTHR31790:SF609">
    <property type="entry name" value="F-BOX PROTEIN CPR30-LIKE"/>
    <property type="match status" value="1"/>
</dbReference>
<dbReference type="PANTHER" id="PTHR31790">
    <property type="entry name" value="OS02G0783600 PROTEIN"/>
    <property type="match status" value="1"/>
</dbReference>
<dbReference type="InterPro" id="IPR052361">
    <property type="entry name" value="F-box_domain"/>
</dbReference>
<evidence type="ECO:0000313" key="2">
    <source>
        <dbReference type="EMBL" id="KAK3190110.1"/>
    </source>
</evidence>
<gene>
    <name evidence="2" type="ORF">Dsin_029671</name>
</gene>
<dbReference type="NCBIfam" id="TIGR01640">
    <property type="entry name" value="F_box_assoc_1"/>
    <property type="match status" value="1"/>
</dbReference>